<dbReference type="InterPro" id="IPR036388">
    <property type="entry name" value="WH-like_DNA-bd_sf"/>
</dbReference>
<dbReference type="PANTHER" id="PTHR30595:SF6">
    <property type="entry name" value="SCHLAFEN ALBA-2 DOMAIN-CONTAINING PROTEIN"/>
    <property type="match status" value="1"/>
</dbReference>
<accession>A0ABT6NEM5</accession>
<dbReference type="Proteomes" id="UP001158045">
    <property type="component" value="Unassembled WGS sequence"/>
</dbReference>
<dbReference type="EMBL" id="JARYZI010000008">
    <property type="protein sequence ID" value="MDH8678877.1"/>
    <property type="molecule type" value="Genomic_DNA"/>
</dbReference>
<reference evidence="1 2" key="1">
    <citation type="submission" date="2023-04" db="EMBL/GenBank/DDBJ databases">
        <title>Fusibacter bizertensis strain WBS, isolated from littoral bottom sediments of the Arctic seas - biochemical and genomic analysis.</title>
        <authorList>
            <person name="Brioukhanov A.L."/>
        </authorList>
    </citation>
    <scope>NUCLEOTIDE SEQUENCE [LARGE SCALE GENOMIC DNA]</scope>
    <source>
        <strain evidence="1 2">WBS</strain>
    </source>
</reference>
<keyword evidence="2" id="KW-1185">Reference proteome</keyword>
<dbReference type="GO" id="GO:0005524">
    <property type="term" value="F:ATP binding"/>
    <property type="evidence" value="ECO:0007669"/>
    <property type="project" value="UniProtKB-KW"/>
</dbReference>
<gene>
    <name evidence="1" type="ORF">QE109_11995</name>
</gene>
<dbReference type="InterPro" id="IPR038475">
    <property type="entry name" value="RecG_C_sf"/>
</dbReference>
<evidence type="ECO:0000313" key="2">
    <source>
        <dbReference type="Proteomes" id="UP001158045"/>
    </source>
</evidence>
<evidence type="ECO:0000313" key="1">
    <source>
        <dbReference type="EMBL" id="MDH8678877.1"/>
    </source>
</evidence>
<dbReference type="Pfam" id="PF13749">
    <property type="entry name" value="HATPase_c_4"/>
    <property type="match status" value="1"/>
</dbReference>
<name>A0ABT6NEM5_9FIRM</name>
<keyword evidence="1" id="KW-0067">ATP-binding</keyword>
<dbReference type="Gene3D" id="1.10.10.10">
    <property type="entry name" value="Winged helix-like DNA-binding domain superfamily/Winged helix DNA-binding domain"/>
    <property type="match status" value="1"/>
</dbReference>
<comment type="caution">
    <text evidence="1">The sequence shown here is derived from an EMBL/GenBank/DDBJ whole genome shotgun (WGS) entry which is preliminary data.</text>
</comment>
<organism evidence="1 2">
    <name type="scientific">Fusibacter bizertensis</name>
    <dbReference type="NCBI Taxonomy" id="1488331"/>
    <lineage>
        <taxon>Bacteria</taxon>
        <taxon>Bacillati</taxon>
        <taxon>Bacillota</taxon>
        <taxon>Clostridia</taxon>
        <taxon>Eubacteriales</taxon>
        <taxon>Eubacteriales Family XII. Incertae Sedis</taxon>
        <taxon>Fusibacter</taxon>
    </lineage>
</organism>
<dbReference type="Gene3D" id="3.30.565.60">
    <property type="match status" value="1"/>
</dbReference>
<protein>
    <submittedName>
        <fullName evidence="1">ATP-binding protein</fullName>
    </submittedName>
</protein>
<dbReference type="PANTHER" id="PTHR30595">
    <property type="entry name" value="GLPR-RELATED TRANSCRIPTIONAL REPRESSOR"/>
    <property type="match status" value="1"/>
</dbReference>
<keyword evidence="1" id="KW-0547">Nucleotide-binding</keyword>
<sequence length="221" mass="25232">MKSVSVIEEFETAMLFYKKHINQGDRIKGAFRESFEEVPEEAYKEAVANAIIHRDYSRRGNNRVEIFEDRVEITSIGGLPVGISKEEYLNGNFSNARNRIIADIFLRCKIIEKMGTGVRRIKYVYRSFGQSPEFKVFENSIQVILPKLSMAAEINTKQADLTMEEEKLLNYIKSTKGISRVDTEKYMGIGKTKATNLINGLLDKDVVIKIGIGKNTKYKCK</sequence>
<dbReference type="RefSeq" id="WP_281094770.1">
    <property type="nucleotide sequence ID" value="NZ_JARYZI010000008.1"/>
</dbReference>
<proteinExistence type="predicted"/>